<comment type="caution">
    <text evidence="2">The sequence shown here is derived from an EMBL/GenBank/DDBJ whole genome shotgun (WGS) entry which is preliminary data.</text>
</comment>
<evidence type="ECO:0000313" key="3">
    <source>
        <dbReference type="Proteomes" id="UP000323105"/>
    </source>
</evidence>
<dbReference type="Proteomes" id="UP000323105">
    <property type="component" value="Unassembled WGS sequence"/>
</dbReference>
<organism evidence="2 3">
    <name type="scientific">Comamonas testosteroni</name>
    <name type="common">Pseudomonas testosteroni</name>
    <dbReference type="NCBI Taxonomy" id="285"/>
    <lineage>
        <taxon>Bacteria</taxon>
        <taxon>Pseudomonadati</taxon>
        <taxon>Pseudomonadota</taxon>
        <taxon>Betaproteobacteria</taxon>
        <taxon>Burkholderiales</taxon>
        <taxon>Comamonadaceae</taxon>
        <taxon>Comamonas</taxon>
    </lineage>
</organism>
<feature type="domain" description="Amine oxidase" evidence="1">
    <location>
        <begin position="11"/>
        <end position="289"/>
    </location>
</feature>
<dbReference type="GO" id="GO:0016491">
    <property type="term" value="F:oxidoreductase activity"/>
    <property type="evidence" value="ECO:0007669"/>
    <property type="project" value="InterPro"/>
</dbReference>
<dbReference type="Pfam" id="PF01593">
    <property type="entry name" value="Amino_oxidase"/>
    <property type="match status" value="1"/>
</dbReference>
<dbReference type="InterPro" id="IPR002937">
    <property type="entry name" value="Amino_oxidase"/>
</dbReference>
<dbReference type="Gene3D" id="3.30.70.1990">
    <property type="match status" value="1"/>
</dbReference>
<dbReference type="SUPFAM" id="SSF51905">
    <property type="entry name" value="FAD/NAD(P)-binding domain"/>
    <property type="match status" value="1"/>
</dbReference>
<dbReference type="InterPro" id="IPR036188">
    <property type="entry name" value="FAD/NAD-bd_sf"/>
</dbReference>
<sequence>MPRIAVIGSGISGLAAAFRLTTSQTSHGVCLIEANSHFGGHANTLELCLDDVSHGVDTGFLVFNHRTYPMLTQLFSELNVETAPSEMSFSVQVPSVDGRCGLEWSGSSLGGVFAQRRNLLRPRFIGMLLEILRFNRLTTDVAERQIEVQLNASIEDFLDQHGFGKAFRSDYLLPMIGCIWSCPTDQMLRFPVATLIRFCHNHGLIQVTHRPQWYTVHGGSQQYVRRMIARIKQDGRHETRLDTPVLSLKRDTHGVMLQMPHGSEHFDAVVLACHSDQALRLLGQDATPLERAVLGGIRYQPNQAVLHTDTAVLPQRQAAWAAWNYERAPSLSAENAGVCLHYLINRLQPLPWQQPVLVSLNPTRPVAENKVHARIQYSHPVFDQAAIFAQQRVGELQGRRNTWFCGAWCGYGFHEDGLRSGLEAADGVLHSLSHTQQPVLPGAILEEAL</sequence>
<evidence type="ECO:0000259" key="1">
    <source>
        <dbReference type="Pfam" id="PF01593"/>
    </source>
</evidence>
<dbReference type="Gene3D" id="1.10.405.20">
    <property type="match status" value="1"/>
</dbReference>
<dbReference type="RefSeq" id="WP_149357127.1">
    <property type="nucleotide sequence ID" value="NZ_BKBW01000019.1"/>
</dbReference>
<evidence type="ECO:0000313" key="2">
    <source>
        <dbReference type="EMBL" id="GEQ77845.1"/>
    </source>
</evidence>
<accession>A0A5A7MMA7</accession>
<dbReference type="FunFam" id="1.10.405.20:FF:000001">
    <property type="entry name" value="Amine oxidase"/>
    <property type="match status" value="1"/>
</dbReference>
<gene>
    <name evidence="2" type="ORF">CTTA_4850</name>
</gene>
<name>A0A5A7MMA7_COMTE</name>
<proteinExistence type="predicted"/>
<dbReference type="PANTHER" id="PTHR42923:SF17">
    <property type="entry name" value="AMINE OXIDASE DOMAIN-CONTAINING PROTEIN"/>
    <property type="match status" value="1"/>
</dbReference>
<reference evidence="2 3" key="1">
    <citation type="journal article" date="2019" name="Microbiol. Resour. Announc.">
        <title>Draft Genome Sequence of Comamonas testosteroni TA441, a Bacterium That Has a Cryptic Phenol Degradation Gene Cluster.</title>
        <authorList>
            <person name="Arai H."/>
            <person name="Ishii M."/>
        </authorList>
    </citation>
    <scope>NUCLEOTIDE SEQUENCE [LARGE SCALE GENOMIC DNA]</scope>
    <source>
        <strain evidence="2 3">TA441</strain>
    </source>
</reference>
<protein>
    <submittedName>
        <fullName evidence="2">Dehydrogenase</fullName>
    </submittedName>
</protein>
<dbReference type="EMBL" id="BKBW01000019">
    <property type="protein sequence ID" value="GEQ77845.1"/>
    <property type="molecule type" value="Genomic_DNA"/>
</dbReference>
<dbReference type="InterPro" id="IPR050464">
    <property type="entry name" value="Zeta_carotene_desat/Oxidored"/>
</dbReference>
<dbReference type="PANTHER" id="PTHR42923">
    <property type="entry name" value="PROTOPORPHYRINOGEN OXIDASE"/>
    <property type="match status" value="1"/>
</dbReference>
<dbReference type="Gene3D" id="3.50.50.60">
    <property type="entry name" value="FAD/NAD(P)-binding domain"/>
    <property type="match status" value="1"/>
</dbReference>
<dbReference type="AlphaFoldDB" id="A0A5A7MMA7"/>